<dbReference type="NCBIfam" id="TIGR01167">
    <property type="entry name" value="LPXTG_anchor"/>
    <property type="match status" value="1"/>
</dbReference>
<dbReference type="InterPro" id="IPR041171">
    <property type="entry name" value="SDR_Ig"/>
</dbReference>
<dbReference type="Gene3D" id="3.10.20.320">
    <property type="entry name" value="Putative peptidoglycan bound protein (lpxtg motif)"/>
    <property type="match status" value="1"/>
</dbReference>
<evidence type="ECO:0000256" key="1">
    <source>
        <dbReference type="ARBA" id="ARBA00004168"/>
    </source>
</evidence>
<feature type="chain" id="PRO_5044194827" evidence="10">
    <location>
        <begin position="30"/>
        <end position="1896"/>
    </location>
</feature>
<dbReference type="InterPro" id="IPR041033">
    <property type="entry name" value="SpaA_PFL_dom_1"/>
</dbReference>
<reference evidence="12 13" key="1">
    <citation type="journal article" date="2018" name="BMC Genomics">
        <title>Genes significantly associated with lineage II food isolates of Listeria monocytogenes.</title>
        <authorList>
            <person name="Pirone-Davies C."/>
            <person name="Chen Y."/>
            <person name="Pightling A."/>
            <person name="Ryan G."/>
            <person name="Wang Y."/>
            <person name="Yao K."/>
            <person name="Hoffmann M."/>
            <person name="Allard M.W."/>
        </authorList>
    </citation>
    <scope>NUCLEOTIDE SEQUENCE [LARGE SCALE GENOMIC DNA]</scope>
    <source>
        <strain evidence="12 13">PNUSAL000550</strain>
    </source>
</reference>
<evidence type="ECO:0000256" key="8">
    <source>
        <dbReference type="SAM" id="MobiDB-lite"/>
    </source>
</evidence>
<evidence type="ECO:0000256" key="5">
    <source>
        <dbReference type="ARBA" id="ARBA00022729"/>
    </source>
</evidence>
<keyword evidence="6" id="KW-0677">Repeat</keyword>
<dbReference type="PROSITE" id="PS50847">
    <property type="entry name" value="GRAM_POS_ANCHORING"/>
    <property type="match status" value="1"/>
</dbReference>
<feature type="signal peptide" evidence="10">
    <location>
        <begin position="1"/>
        <end position="29"/>
    </location>
</feature>
<keyword evidence="3" id="KW-0134">Cell wall</keyword>
<dbReference type="Pfam" id="PF06458">
    <property type="entry name" value="MucBP"/>
    <property type="match status" value="1"/>
</dbReference>
<keyword evidence="7" id="KW-0572">Peptidoglycan-anchor</keyword>
<feature type="region of interest" description="Disordered" evidence="8">
    <location>
        <begin position="1832"/>
        <end position="1863"/>
    </location>
</feature>
<dbReference type="RefSeq" id="WP_077952086.1">
    <property type="nucleotide sequence ID" value="NZ_MDPF01000008.1"/>
</dbReference>
<dbReference type="Proteomes" id="UP000272537">
    <property type="component" value="Unassembled WGS sequence"/>
</dbReference>
<keyword evidence="5 10" id="KW-0732">Signal</keyword>
<sequence length="1896" mass="204676">MKNIRHWKKLVIAMVIGLLVFQNVSPVLATMTDDETAKTTLKITKEDKDTKEKINGSTFEIKNKETGETNDLTISANGEATMDSLSPGDYLVKEKVAPKGYTLDEKEYSVTLAEKEEVITSVSAKVQEETTKEATTPTPVKKATQNANLKAAITDNIFNKVTLKDGNGDEINTSDRIQNGSGVVLNMNFAFSGKNYKAGDTFTTVLPDAFNFGNKNLSGNFLPSTEAEWTLDVTTRELTITFLKDGIQEGDYDVNISTAFKVFTSTEETIQEVVFKTAGKDTVYQIEVVPVVNYPTTVGITANPGVVNPTKGQVDAKFNLTKEKDAKGELKLNDYASGGTTTIDKDTIKVYSSDVSAGGTFIGTKKLLVEGTDYTLTYSATSLTVTLNGGLAGKGYQVTYDRTINKPSDSLSYMSTQAYTVGDSGTLSSNSAYVYLTMTNYKHIEKKATYNGSTQSIDWKINFNFDQDEISPSTVLTDVLADNDVEYVADSLKIKRVTFNATNGSPIVGGDASSDWTTSAISANGNFNLTYKNTNTNAYEITYSTKITDFSDRKIKNEITDENGVSADATIAIQPDLLKKEAGTIDYFNNTMTWKITANSDRIKMGNLNITDEFSTGVKALKSYTVRAYTDNINSVLLTEGKDYTIDKDVTPAGFYIQLIGDYATTDKKIVVDFVTEIDLSDVTKTIDNKASISYYDGGIIKYVDDVKASMTPDPAMMTNGGKYGSYNSTTGNIDWIVSVNAMAKNYDNLIFDDAIPTGLTYVEGSLQYRNVASTSEMMNLYIPLNSVGTVAKTGDKNYPTKVDTTGNKLHLEFANLENSRVFIKYSTKPNENWYFYSYVQNTAKVSDNGVGEKSYSYQAYASKLYNAMTKTATIDPSFDNKVNWVVTLNNISADRPINNPTITDTMKTGTTGAQVVKSSFKVINETTGEDIDSKYYDITYTDNNFTIQFKDYKATAPIKVTYSTISLMSGLVSNTATTASPDYGSLPMTYKSRTTSISPAFTIGSGSGTATIGSLEITKVDKKDNTKKLAGAKFQLYTLEGDKAGQEATTDTDGKIVMDGLQSGKYKLVETEAPTGYTISDEYKDGKEIAVTADAVTNVTIENTEQTGSAVLLKEDSVTKDAIAGAEFELQNADGTKVAENLVSNADGKIEVTDLAPGDYQFVETKAPTGYVLDATPSEFTIEFNQEAAVIVTKENTAKTGSVVLTKEDSVTKATIAGAEFDLQKADGTKVSENLVTDADGKIEANDLAPGDYQFVETKAAAGYVLDATPSEFTIEFNQEAAVIVTKENTAKTGSVVLTKEDSVTKATIAGAEFDLQKADGTKVSENLVTDADGKIEANDLAPGDYQFVETKAAAGYVLDATPSEFTIEFNQEAAVIVTKENTAKTGSVVLTKEDSVTKATIAGAEFDLQKADGTKVSENLVTDADGKIEANDLAPGDYQFVETKAAAGYVLDATPSEFTIEFNQDKAAVVTKENTAKSGSVVLTKQDSATKAALSDAEFELQTATGTKVKDNLTTNASGEIEVADLAPGDYKFIETKAPTGYELDATPVTFTIEFNQSTAVKVTKENVAKTGSVVLTKLDSKSRSNLAGAEFELQTKLGVSLKDKVVTEANGQLQIDNLAPGDYQLVETKAPTGYELDATPVEFTIEFNQKDAVQVTKTNKMSTGSVVLTKTDGQTKAPLADATFKLVDADNNVTENLTTDASGKLEITNLSPGDYQLIETKAPKGYELDTVPVDVKISFNQNQVLQVTKTNIKTVVSGKVIAEFVDTKGNVLAEQEIHAGLVGEKYVTKAKSIAGYKLTKDPTNKVGIYKEADQKVTFVYEKNKSPLVVDPTKPIKPSKPTKPSANPSKQATVKKAQSLPSTGDNSLANLIITGLFASTLGLFLLRKSKKVND</sequence>
<proteinExistence type="inferred from homology"/>
<keyword evidence="4" id="KW-0964">Secreted</keyword>
<feature type="transmembrane region" description="Helical" evidence="9">
    <location>
        <begin position="1870"/>
        <end position="1888"/>
    </location>
</feature>
<dbReference type="InterPro" id="IPR019931">
    <property type="entry name" value="LPXTG_anchor"/>
</dbReference>
<gene>
    <name evidence="12" type="primary">inlj_12</name>
    <name evidence="12" type="ORF">DYZ80_02000</name>
</gene>
<dbReference type="InterPro" id="IPR013783">
    <property type="entry name" value="Ig-like_fold"/>
</dbReference>
<dbReference type="InterPro" id="IPR008456">
    <property type="entry name" value="Collagen-bd_dom"/>
</dbReference>
<evidence type="ECO:0000256" key="2">
    <source>
        <dbReference type="ARBA" id="ARBA00007257"/>
    </source>
</evidence>
<comment type="caution">
    <text evidence="12">The sequence shown here is derived from an EMBL/GenBank/DDBJ whole genome shotgun (WGS) entry which is preliminary data.</text>
</comment>
<comment type="subcellular location">
    <subcellularLocation>
        <location evidence="1">Secreted</location>
        <location evidence="1">Cell wall</location>
        <topology evidence="1">Peptidoglycan-anchor</topology>
    </subcellularLocation>
</comment>
<comment type="similarity">
    <text evidence="2">Belongs to the serine-aspartate repeat-containing protein (SDr) family.</text>
</comment>
<evidence type="ECO:0000313" key="12">
    <source>
        <dbReference type="EMBL" id="RKA07631.1"/>
    </source>
</evidence>
<evidence type="ECO:0000256" key="6">
    <source>
        <dbReference type="ARBA" id="ARBA00022737"/>
    </source>
</evidence>
<dbReference type="SUPFAM" id="SSF49478">
    <property type="entry name" value="Cna protein B-type domain"/>
    <property type="match status" value="8"/>
</dbReference>
<evidence type="ECO:0000256" key="7">
    <source>
        <dbReference type="ARBA" id="ARBA00023088"/>
    </source>
</evidence>
<dbReference type="PANTHER" id="PTHR36108">
    <property type="entry name" value="COLOSSIN-B-RELATED"/>
    <property type="match status" value="1"/>
</dbReference>
<dbReference type="Pfam" id="PF17802">
    <property type="entry name" value="SpaA"/>
    <property type="match status" value="9"/>
</dbReference>
<dbReference type="Gene3D" id="2.60.40.740">
    <property type="match status" value="4"/>
</dbReference>
<organism evidence="12 13">
    <name type="scientific">Listeria monocytogenes</name>
    <dbReference type="NCBI Taxonomy" id="1639"/>
    <lineage>
        <taxon>Bacteria</taxon>
        <taxon>Bacillati</taxon>
        <taxon>Bacillota</taxon>
        <taxon>Bacilli</taxon>
        <taxon>Bacillales</taxon>
        <taxon>Listeriaceae</taxon>
        <taxon>Listeria</taxon>
    </lineage>
</organism>
<dbReference type="Gene3D" id="2.60.40.10">
    <property type="entry name" value="Immunoglobulins"/>
    <property type="match status" value="9"/>
</dbReference>
<dbReference type="GO" id="GO:0005518">
    <property type="term" value="F:collagen binding"/>
    <property type="evidence" value="ECO:0007669"/>
    <property type="project" value="InterPro"/>
</dbReference>
<evidence type="ECO:0000256" key="4">
    <source>
        <dbReference type="ARBA" id="ARBA00022525"/>
    </source>
</evidence>
<feature type="domain" description="Gram-positive cocci surface proteins LPxTG" evidence="11">
    <location>
        <begin position="1862"/>
        <end position="1896"/>
    </location>
</feature>
<dbReference type="InterPro" id="IPR008966">
    <property type="entry name" value="Adhesion_dom_sf"/>
</dbReference>
<keyword evidence="9" id="KW-0812">Transmembrane</keyword>
<dbReference type="Pfam" id="PF00746">
    <property type="entry name" value="Gram_pos_anchor"/>
    <property type="match status" value="1"/>
</dbReference>
<evidence type="ECO:0000259" key="11">
    <source>
        <dbReference type="PROSITE" id="PS50847"/>
    </source>
</evidence>
<dbReference type="SUPFAM" id="SSF49401">
    <property type="entry name" value="Bacterial adhesins"/>
    <property type="match status" value="6"/>
</dbReference>
<evidence type="ECO:0000256" key="10">
    <source>
        <dbReference type="SAM" id="SignalP"/>
    </source>
</evidence>
<dbReference type="Pfam" id="PF17961">
    <property type="entry name" value="Big_8"/>
    <property type="match status" value="1"/>
</dbReference>
<dbReference type="PANTHER" id="PTHR36108:SF13">
    <property type="entry name" value="COLOSSIN-B-RELATED"/>
    <property type="match status" value="1"/>
</dbReference>
<protein>
    <submittedName>
        <fullName evidence="12">Internalin-J</fullName>
    </submittedName>
</protein>
<evidence type="ECO:0000256" key="9">
    <source>
        <dbReference type="SAM" id="Phobius"/>
    </source>
</evidence>
<accession>A0AB37NIM5</accession>
<dbReference type="Pfam" id="PF05737">
    <property type="entry name" value="Collagen_bind"/>
    <property type="match status" value="2"/>
</dbReference>
<name>A0AB37NIM5_LISMN</name>
<evidence type="ECO:0000256" key="3">
    <source>
        <dbReference type="ARBA" id="ARBA00022512"/>
    </source>
</evidence>
<evidence type="ECO:0000313" key="13">
    <source>
        <dbReference type="Proteomes" id="UP000272537"/>
    </source>
</evidence>
<dbReference type="EMBL" id="QXLS01000004">
    <property type="protein sequence ID" value="RKA07631.1"/>
    <property type="molecule type" value="Genomic_DNA"/>
</dbReference>
<dbReference type="InterPro" id="IPR009459">
    <property type="entry name" value="MucBP_dom"/>
</dbReference>
<keyword evidence="9" id="KW-1133">Transmembrane helix</keyword>
<keyword evidence="9" id="KW-0472">Membrane</keyword>